<evidence type="ECO:0000256" key="6">
    <source>
        <dbReference type="ARBA" id="ARBA00022989"/>
    </source>
</evidence>
<accession>A0ABT1SSB9</accession>
<dbReference type="Proteomes" id="UP001206692">
    <property type="component" value="Unassembled WGS sequence"/>
</dbReference>
<dbReference type="PROSITE" id="PS00218">
    <property type="entry name" value="AMINO_ACID_PERMEASE_1"/>
    <property type="match status" value="1"/>
</dbReference>
<dbReference type="PANTHER" id="PTHR43495">
    <property type="entry name" value="GABA PERMEASE"/>
    <property type="match status" value="1"/>
</dbReference>
<comment type="caution">
    <text evidence="10">The sequence shown here is derived from an EMBL/GenBank/DDBJ whole genome shotgun (WGS) entry which is preliminary data.</text>
</comment>
<name>A0ABT1SSB9_9FIRM</name>
<dbReference type="PIRSF" id="PIRSF006060">
    <property type="entry name" value="AA_transporter"/>
    <property type="match status" value="1"/>
</dbReference>
<feature type="transmembrane region" description="Helical" evidence="8">
    <location>
        <begin position="126"/>
        <end position="147"/>
    </location>
</feature>
<dbReference type="RefSeq" id="WP_154254240.1">
    <property type="nucleotide sequence ID" value="NZ_JAJCIO010000008.1"/>
</dbReference>
<dbReference type="EMBL" id="JANGEW010000010">
    <property type="protein sequence ID" value="MCQ5342610.1"/>
    <property type="molecule type" value="Genomic_DNA"/>
</dbReference>
<comment type="subcellular location">
    <subcellularLocation>
        <location evidence="1">Cell membrane</location>
        <topology evidence="1">Multi-pass membrane protein</topology>
    </subcellularLocation>
</comment>
<keyword evidence="11" id="KW-1185">Reference proteome</keyword>
<reference evidence="10 11" key="1">
    <citation type="submission" date="2022-06" db="EMBL/GenBank/DDBJ databases">
        <title>Isolation of gut microbiota from human fecal samples.</title>
        <authorList>
            <person name="Pamer E.G."/>
            <person name="Barat B."/>
            <person name="Waligurski E."/>
            <person name="Medina S."/>
            <person name="Paddock L."/>
            <person name="Mostad J."/>
        </authorList>
    </citation>
    <scope>NUCLEOTIDE SEQUENCE [LARGE SCALE GENOMIC DNA]</scope>
    <source>
        <strain evidence="10 11">DFI.1.1</strain>
    </source>
</reference>
<feature type="transmembrane region" description="Helical" evidence="8">
    <location>
        <begin position="401"/>
        <end position="424"/>
    </location>
</feature>
<dbReference type="Gene3D" id="1.20.1740.10">
    <property type="entry name" value="Amino acid/polyamine transporter I"/>
    <property type="match status" value="1"/>
</dbReference>
<evidence type="ECO:0000256" key="7">
    <source>
        <dbReference type="ARBA" id="ARBA00023136"/>
    </source>
</evidence>
<organism evidence="10 11">
    <name type="scientific">Megasphaera massiliensis</name>
    <dbReference type="NCBI Taxonomy" id="1232428"/>
    <lineage>
        <taxon>Bacteria</taxon>
        <taxon>Bacillati</taxon>
        <taxon>Bacillota</taxon>
        <taxon>Negativicutes</taxon>
        <taxon>Veillonellales</taxon>
        <taxon>Veillonellaceae</taxon>
        <taxon>Megasphaera</taxon>
    </lineage>
</organism>
<dbReference type="InterPro" id="IPR004841">
    <property type="entry name" value="AA-permease/SLC12A_dom"/>
</dbReference>
<feature type="transmembrane region" description="Helical" evidence="8">
    <location>
        <begin position="430"/>
        <end position="448"/>
    </location>
</feature>
<feature type="transmembrane region" description="Helical" evidence="8">
    <location>
        <begin position="360"/>
        <end position="380"/>
    </location>
</feature>
<protein>
    <submittedName>
        <fullName evidence="10">Amino acid permease</fullName>
    </submittedName>
</protein>
<feature type="transmembrane region" description="Helical" evidence="8">
    <location>
        <begin position="333"/>
        <end position="354"/>
    </location>
</feature>
<evidence type="ECO:0000259" key="9">
    <source>
        <dbReference type="Pfam" id="PF00324"/>
    </source>
</evidence>
<evidence type="ECO:0000256" key="4">
    <source>
        <dbReference type="ARBA" id="ARBA00022692"/>
    </source>
</evidence>
<sequence>MVEKTKEGLQRGLKERHIQLMSIGTAIGVGLFLGSSPAIQLSGPSIILEYIVCGVIVFIVMRALGELSVHNPVSGSFARHARDYISPWAGFMASWNYLYMIWAVCTAEIIAAPIFMQFWLPDTPRLLWSFLAFLLIVGLNFMAVHNFGEFEFWFAMIKIVAIVGMIFFGGLMIFVGIGQFSEPVGISNLWNNGGFFPKGAFGFLMALPFCIYAYGGSEMIGNTAGEVQNPEKTLAKAINNIFLRILIFYVGSLFVVMCIFPWDQVGGTFGSPFVQVFHYAGIQEAAGIMNFVVLTSALSSFNSNLFAGTRMVFNLAEQHQAPQWLRKTNSNSIPYRCVLAIAASLCVGVVLSLFVPQDVFSAMVGAGSTSIMLTYIIILVSHHRYRRMLAAGKVTRSSFRLPLYPFTTWIAGAFIVVSLAVIAYGETTRIGFGVALVLYGVLTAIYFLSGMNKHSIILEPQKGCSQHEL</sequence>
<dbReference type="InterPro" id="IPR004840">
    <property type="entry name" value="Amino_acid_permease_CS"/>
</dbReference>
<feature type="transmembrane region" description="Helical" evidence="8">
    <location>
        <begin position="45"/>
        <end position="64"/>
    </location>
</feature>
<evidence type="ECO:0000256" key="3">
    <source>
        <dbReference type="ARBA" id="ARBA00022475"/>
    </source>
</evidence>
<dbReference type="Pfam" id="PF00324">
    <property type="entry name" value="AA_permease"/>
    <property type="match status" value="1"/>
</dbReference>
<keyword evidence="2" id="KW-0813">Transport</keyword>
<keyword evidence="5" id="KW-0029">Amino-acid transport</keyword>
<keyword evidence="4 8" id="KW-0812">Transmembrane</keyword>
<evidence type="ECO:0000256" key="8">
    <source>
        <dbReference type="SAM" id="Phobius"/>
    </source>
</evidence>
<feature type="transmembrane region" description="Helical" evidence="8">
    <location>
        <begin position="241"/>
        <end position="262"/>
    </location>
</feature>
<gene>
    <name evidence="10" type="ORF">NE675_06130</name>
</gene>
<dbReference type="PANTHER" id="PTHR43495:SF6">
    <property type="entry name" value="THREONINE_SERINE TRANSPORTER YBXG-RELATED"/>
    <property type="match status" value="1"/>
</dbReference>
<evidence type="ECO:0000313" key="10">
    <source>
        <dbReference type="EMBL" id="MCQ5342610.1"/>
    </source>
</evidence>
<feature type="transmembrane region" description="Helical" evidence="8">
    <location>
        <begin position="159"/>
        <end position="180"/>
    </location>
</feature>
<feature type="domain" description="Amino acid permease/ SLC12A" evidence="9">
    <location>
        <begin position="17"/>
        <end position="431"/>
    </location>
</feature>
<feature type="transmembrane region" description="Helical" evidence="8">
    <location>
        <begin position="20"/>
        <end position="39"/>
    </location>
</feature>
<keyword evidence="7 8" id="KW-0472">Membrane</keyword>
<evidence type="ECO:0000256" key="2">
    <source>
        <dbReference type="ARBA" id="ARBA00022448"/>
    </source>
</evidence>
<evidence type="ECO:0000256" key="1">
    <source>
        <dbReference type="ARBA" id="ARBA00004651"/>
    </source>
</evidence>
<feature type="transmembrane region" description="Helical" evidence="8">
    <location>
        <begin position="97"/>
        <end position="120"/>
    </location>
</feature>
<feature type="transmembrane region" description="Helical" evidence="8">
    <location>
        <begin position="200"/>
        <end position="220"/>
    </location>
</feature>
<evidence type="ECO:0000256" key="5">
    <source>
        <dbReference type="ARBA" id="ARBA00022970"/>
    </source>
</evidence>
<proteinExistence type="predicted"/>
<keyword evidence="3" id="KW-1003">Cell membrane</keyword>
<keyword evidence="6 8" id="KW-1133">Transmembrane helix</keyword>
<feature type="transmembrane region" description="Helical" evidence="8">
    <location>
        <begin position="282"/>
        <end position="301"/>
    </location>
</feature>
<evidence type="ECO:0000313" key="11">
    <source>
        <dbReference type="Proteomes" id="UP001206692"/>
    </source>
</evidence>